<feature type="domain" description="Terminase large subunit gp17-like C-terminal" evidence="2">
    <location>
        <begin position="300"/>
        <end position="446"/>
    </location>
</feature>
<dbReference type="Pfam" id="PF03237">
    <property type="entry name" value="Terminase_6N"/>
    <property type="match status" value="1"/>
</dbReference>
<reference evidence="4" key="1">
    <citation type="journal article" date="2019" name="Int. J. Syst. Evol. Microbiol.">
        <title>The Global Catalogue of Microorganisms (GCM) 10K type strain sequencing project: providing services to taxonomists for standard genome sequencing and annotation.</title>
        <authorList>
            <consortium name="The Broad Institute Genomics Platform"/>
            <consortium name="The Broad Institute Genome Sequencing Center for Infectious Disease"/>
            <person name="Wu L."/>
            <person name="Ma J."/>
        </authorList>
    </citation>
    <scope>NUCLEOTIDE SEQUENCE [LARGE SCALE GENOMIC DNA]</scope>
    <source>
        <strain evidence="4">CECT 7806</strain>
    </source>
</reference>
<gene>
    <name evidence="3" type="ORF">QWZ18_26495</name>
</gene>
<comment type="caution">
    <text evidence="3">The sequence shown here is derived from an EMBL/GenBank/DDBJ whole genome shotgun (WGS) entry which is preliminary data.</text>
</comment>
<keyword evidence="1" id="KW-1188">Viral release from host cell</keyword>
<organism evidence="3 4">
    <name type="scientific">Methylobacterium longum</name>
    <dbReference type="NCBI Taxonomy" id="767694"/>
    <lineage>
        <taxon>Bacteria</taxon>
        <taxon>Pseudomonadati</taxon>
        <taxon>Pseudomonadota</taxon>
        <taxon>Alphaproteobacteria</taxon>
        <taxon>Hyphomicrobiales</taxon>
        <taxon>Methylobacteriaceae</taxon>
        <taxon>Methylobacterium</taxon>
    </lineage>
</organism>
<name>A0ABT8AXK1_9HYPH</name>
<dbReference type="Proteomes" id="UP001244297">
    <property type="component" value="Unassembled WGS sequence"/>
</dbReference>
<evidence type="ECO:0000313" key="3">
    <source>
        <dbReference type="EMBL" id="MDN3574141.1"/>
    </source>
</evidence>
<evidence type="ECO:0000256" key="1">
    <source>
        <dbReference type="ARBA" id="ARBA00022612"/>
    </source>
</evidence>
<accession>A0ABT8AXK1</accession>
<evidence type="ECO:0000313" key="4">
    <source>
        <dbReference type="Proteomes" id="UP001244297"/>
    </source>
</evidence>
<dbReference type="InterPro" id="IPR035421">
    <property type="entry name" value="Terminase_6C"/>
</dbReference>
<protein>
    <submittedName>
        <fullName evidence="3">Terminase family protein</fullName>
    </submittedName>
</protein>
<dbReference type="Gene3D" id="3.40.50.300">
    <property type="entry name" value="P-loop containing nucleotide triphosphate hydrolases"/>
    <property type="match status" value="1"/>
</dbReference>
<keyword evidence="4" id="KW-1185">Reference proteome</keyword>
<proteinExistence type="predicted"/>
<sequence length="460" mass="48945">MLALSAAGRLPDFLATLPPALIRALADDWLHQARPDQLPPADPEPGSGAARAGEIRTGDVWTGGPSTGGPWTTWAVIGGRGSGKTRTGAEWVDALARGDPAFTAEPVGRIALVGETHLDVRDVMVEGPSGLLSLPARGRARPVWSPSRRRLEWANGAVALAFSAEEPDALRGPQFGAAWCDEAAKWRRPEATFDMLQFGLRLGARPRNLVTTTPRPVPLIRRLLADPRTVISRARTRDNAGHLAPDFLERVVGRYAGTRLGRQELDGELIADRDDALWDRAALEAARVAAAPELGRIVVAVDPPATSGARSDACGIVAAGRAGGHAYVLADASLARATPQAWAGTALALYHRLAADALVVEVNQGGEMAAAVLAQCDPAVPVTRVHATRGKYLRAEPVSLLYARGLVHHVGAFPELEDELCDFGPDGLSGHASPDRLDALVWALTHLMLEARAEPRIRRL</sequence>
<evidence type="ECO:0000259" key="2">
    <source>
        <dbReference type="Pfam" id="PF17289"/>
    </source>
</evidence>
<dbReference type="InterPro" id="IPR027417">
    <property type="entry name" value="P-loop_NTPase"/>
</dbReference>
<dbReference type="RefSeq" id="WP_238287858.1">
    <property type="nucleotide sequence ID" value="NZ_BPQS01000011.1"/>
</dbReference>
<dbReference type="Pfam" id="PF17289">
    <property type="entry name" value="Terminase_6C"/>
    <property type="match status" value="1"/>
</dbReference>
<dbReference type="EMBL" id="JAUFPT010000094">
    <property type="protein sequence ID" value="MDN3574141.1"/>
    <property type="molecule type" value="Genomic_DNA"/>
</dbReference>